<keyword evidence="3" id="KW-1185">Reference proteome</keyword>
<dbReference type="AlphaFoldDB" id="A0A9P0X995"/>
<reference evidence="2" key="1">
    <citation type="submission" date="2022-05" db="EMBL/GenBank/DDBJ databases">
        <authorList>
            <person name="Okamura Y."/>
        </authorList>
    </citation>
    <scope>NUCLEOTIDE SEQUENCE</scope>
</reference>
<protein>
    <submittedName>
        <fullName evidence="2">Uncharacterized protein</fullName>
    </submittedName>
</protein>
<evidence type="ECO:0000256" key="1">
    <source>
        <dbReference type="SAM" id="Phobius"/>
    </source>
</evidence>
<proteinExistence type="predicted"/>
<organism evidence="2 3">
    <name type="scientific">Pieris brassicae</name>
    <name type="common">White butterfly</name>
    <name type="synonym">Large white butterfly</name>
    <dbReference type="NCBI Taxonomy" id="7116"/>
    <lineage>
        <taxon>Eukaryota</taxon>
        <taxon>Metazoa</taxon>
        <taxon>Ecdysozoa</taxon>
        <taxon>Arthropoda</taxon>
        <taxon>Hexapoda</taxon>
        <taxon>Insecta</taxon>
        <taxon>Pterygota</taxon>
        <taxon>Neoptera</taxon>
        <taxon>Endopterygota</taxon>
        <taxon>Lepidoptera</taxon>
        <taxon>Glossata</taxon>
        <taxon>Ditrysia</taxon>
        <taxon>Papilionoidea</taxon>
        <taxon>Pieridae</taxon>
        <taxon>Pierinae</taxon>
        <taxon>Pieris</taxon>
    </lineage>
</organism>
<keyword evidence="1" id="KW-0472">Membrane</keyword>
<feature type="transmembrane region" description="Helical" evidence="1">
    <location>
        <begin position="96"/>
        <end position="117"/>
    </location>
</feature>
<keyword evidence="1" id="KW-0812">Transmembrane</keyword>
<sequence>MGYILDECPVMHSCCCCVPLRVGTVVIGVLGLIGAGGFLWVGSTEGARRLATSGVVGTSLLRSVRYFCGASGVLLAAAHALVLAAAVHESDALCEVYIWFMAVWSVVLFALATTVSVQAALASFEASAFAALAFALLFLVLTFILILIVANYRMTLP</sequence>
<gene>
    <name evidence="2" type="ORF">PIBRA_LOCUS4582</name>
</gene>
<keyword evidence="1" id="KW-1133">Transmembrane helix</keyword>
<feature type="transmembrane region" description="Helical" evidence="1">
    <location>
        <begin position="63"/>
        <end position="84"/>
    </location>
</feature>
<feature type="transmembrane region" description="Helical" evidence="1">
    <location>
        <begin position="129"/>
        <end position="152"/>
    </location>
</feature>
<evidence type="ECO:0000313" key="2">
    <source>
        <dbReference type="EMBL" id="CAH4027341.1"/>
    </source>
</evidence>
<evidence type="ECO:0000313" key="3">
    <source>
        <dbReference type="Proteomes" id="UP001152562"/>
    </source>
</evidence>
<name>A0A9P0X995_PIEBR</name>
<feature type="transmembrane region" description="Helical" evidence="1">
    <location>
        <begin position="20"/>
        <end position="42"/>
    </location>
</feature>
<accession>A0A9P0X995</accession>
<dbReference type="EMBL" id="CALOZG010000005">
    <property type="protein sequence ID" value="CAH4027341.1"/>
    <property type="molecule type" value="Genomic_DNA"/>
</dbReference>
<dbReference type="Proteomes" id="UP001152562">
    <property type="component" value="Unassembled WGS sequence"/>
</dbReference>
<comment type="caution">
    <text evidence="2">The sequence shown here is derived from an EMBL/GenBank/DDBJ whole genome shotgun (WGS) entry which is preliminary data.</text>
</comment>